<keyword evidence="1" id="KW-1133">Transmembrane helix</keyword>
<gene>
    <name evidence="2" type="ORF">AGLY_009633</name>
</gene>
<keyword evidence="1" id="KW-0472">Membrane</keyword>
<protein>
    <submittedName>
        <fullName evidence="2">Uncharacterized protein</fullName>
    </submittedName>
</protein>
<evidence type="ECO:0000256" key="1">
    <source>
        <dbReference type="SAM" id="Phobius"/>
    </source>
</evidence>
<comment type="caution">
    <text evidence="2">The sequence shown here is derived from an EMBL/GenBank/DDBJ whole genome shotgun (WGS) entry which is preliminary data.</text>
</comment>
<dbReference type="AlphaFoldDB" id="A0A6G0TIL0"/>
<keyword evidence="3" id="KW-1185">Reference proteome</keyword>
<evidence type="ECO:0000313" key="3">
    <source>
        <dbReference type="Proteomes" id="UP000475862"/>
    </source>
</evidence>
<reference evidence="2 3" key="1">
    <citation type="submission" date="2019-08" db="EMBL/GenBank/DDBJ databases">
        <title>The genome of the soybean aphid Biotype 1, its phylome, world population structure and adaptation to the North American continent.</title>
        <authorList>
            <person name="Giordano R."/>
            <person name="Donthu R.K."/>
            <person name="Hernandez A.G."/>
            <person name="Wright C.L."/>
            <person name="Zimin A.V."/>
        </authorList>
    </citation>
    <scope>NUCLEOTIDE SEQUENCE [LARGE SCALE GENOMIC DNA]</scope>
    <source>
        <tissue evidence="2">Whole aphids</tissue>
    </source>
</reference>
<dbReference type="EMBL" id="VYZN01000038">
    <property type="protein sequence ID" value="KAE9532552.1"/>
    <property type="molecule type" value="Genomic_DNA"/>
</dbReference>
<evidence type="ECO:0000313" key="2">
    <source>
        <dbReference type="EMBL" id="KAE9532552.1"/>
    </source>
</evidence>
<dbReference type="Proteomes" id="UP000475862">
    <property type="component" value="Unassembled WGS sequence"/>
</dbReference>
<feature type="transmembrane region" description="Helical" evidence="1">
    <location>
        <begin position="158"/>
        <end position="180"/>
    </location>
</feature>
<sequence length="201" mass="23274">MICGTIILKKNCFTIQSELVASYNSTSPFITIIFYSKTIETIQLNIAKIYLTTRKSNWYKLENLGRINIKNRLEVVGVAYFTLALKQTKQETHSIQQHIKYGITYNASFKTLMTVIKIQKSQWEEYNLQLLLPGNATGNTLLINNIICALINFNSHNFQTLIITVFNDYFVSILVLSIYLKTLQNYKQLISRSQSITNYKY</sequence>
<proteinExistence type="predicted"/>
<organism evidence="2 3">
    <name type="scientific">Aphis glycines</name>
    <name type="common">Soybean aphid</name>
    <dbReference type="NCBI Taxonomy" id="307491"/>
    <lineage>
        <taxon>Eukaryota</taxon>
        <taxon>Metazoa</taxon>
        <taxon>Ecdysozoa</taxon>
        <taxon>Arthropoda</taxon>
        <taxon>Hexapoda</taxon>
        <taxon>Insecta</taxon>
        <taxon>Pterygota</taxon>
        <taxon>Neoptera</taxon>
        <taxon>Paraneoptera</taxon>
        <taxon>Hemiptera</taxon>
        <taxon>Sternorrhyncha</taxon>
        <taxon>Aphidomorpha</taxon>
        <taxon>Aphidoidea</taxon>
        <taxon>Aphididae</taxon>
        <taxon>Aphidini</taxon>
        <taxon>Aphis</taxon>
        <taxon>Aphis</taxon>
    </lineage>
</organism>
<accession>A0A6G0TIL0</accession>
<keyword evidence="1" id="KW-0812">Transmembrane</keyword>
<name>A0A6G0TIL0_APHGL</name>